<evidence type="ECO:0000256" key="2">
    <source>
        <dbReference type="ARBA" id="ARBA00022741"/>
    </source>
</evidence>
<evidence type="ECO:0000256" key="5">
    <source>
        <dbReference type="SAM" id="MobiDB-lite"/>
    </source>
</evidence>
<dbReference type="EC" id="2.7.1.-" evidence="7"/>
<evidence type="ECO:0000256" key="4">
    <source>
        <dbReference type="PROSITE-ProRule" id="PRU10141"/>
    </source>
</evidence>
<feature type="compositionally biased region" description="Basic and acidic residues" evidence="5">
    <location>
        <begin position="514"/>
        <end position="524"/>
    </location>
</feature>
<dbReference type="InterPro" id="IPR008271">
    <property type="entry name" value="Ser/Thr_kinase_AS"/>
</dbReference>
<protein>
    <submittedName>
        <fullName evidence="7">Protein kinase, putative</fullName>
        <ecNumber evidence="7">2.7.1.-</ecNumber>
    </submittedName>
</protein>
<evidence type="ECO:0000313" key="7">
    <source>
        <dbReference type="EMBL" id="SCU68948.1"/>
    </source>
</evidence>
<keyword evidence="7" id="KW-0418">Kinase</keyword>
<dbReference type="GO" id="GO:0005524">
    <property type="term" value="F:ATP binding"/>
    <property type="evidence" value="ECO:0007669"/>
    <property type="project" value="UniProtKB-UniRule"/>
</dbReference>
<dbReference type="AlphaFoldDB" id="A0A1G4IA47"/>
<keyword evidence="2 4" id="KW-0547">Nucleotide-binding</keyword>
<dbReference type="Pfam" id="PF00069">
    <property type="entry name" value="Pkinase"/>
    <property type="match status" value="1"/>
</dbReference>
<keyword evidence="7" id="KW-0808">Transferase</keyword>
<dbReference type="SMART" id="SM00220">
    <property type="entry name" value="S_TKc"/>
    <property type="match status" value="1"/>
</dbReference>
<dbReference type="PANTHER" id="PTHR24361:SF678">
    <property type="entry name" value="SPORULATION-SPECIFIC PROTEIN 1"/>
    <property type="match status" value="1"/>
</dbReference>
<dbReference type="GeneID" id="92381194"/>
<dbReference type="RefSeq" id="XP_067080009.1">
    <property type="nucleotide sequence ID" value="XM_067223908.1"/>
</dbReference>
<keyword evidence="3 4" id="KW-0067">ATP-binding</keyword>
<name>A0A1G4IA47_TRYEQ</name>
<dbReference type="VEuPathDB" id="TriTrypDB:TEOVI_000726000"/>
<dbReference type="InterPro" id="IPR017441">
    <property type="entry name" value="Protein_kinase_ATP_BS"/>
</dbReference>
<organism evidence="7 8">
    <name type="scientific">Trypanosoma equiperdum</name>
    <dbReference type="NCBI Taxonomy" id="5694"/>
    <lineage>
        <taxon>Eukaryota</taxon>
        <taxon>Discoba</taxon>
        <taxon>Euglenozoa</taxon>
        <taxon>Kinetoplastea</taxon>
        <taxon>Metakinetoplastina</taxon>
        <taxon>Trypanosomatida</taxon>
        <taxon>Trypanosomatidae</taxon>
        <taxon>Trypanosoma</taxon>
    </lineage>
</organism>
<evidence type="ECO:0000256" key="3">
    <source>
        <dbReference type="ARBA" id="ARBA00022840"/>
    </source>
</evidence>
<dbReference type="InterPro" id="IPR053235">
    <property type="entry name" value="Ser_Thr_kinase"/>
</dbReference>
<evidence type="ECO:0000313" key="8">
    <source>
        <dbReference type="Proteomes" id="UP000195570"/>
    </source>
</evidence>
<dbReference type="PROSITE" id="PS00107">
    <property type="entry name" value="PROTEIN_KINASE_ATP"/>
    <property type="match status" value="1"/>
</dbReference>
<dbReference type="Gene3D" id="1.10.510.10">
    <property type="entry name" value="Transferase(Phosphotransferase) domain 1"/>
    <property type="match status" value="2"/>
</dbReference>
<feature type="domain" description="Protein kinase" evidence="6">
    <location>
        <begin position="368"/>
        <end position="882"/>
    </location>
</feature>
<reference evidence="7" key="1">
    <citation type="submission" date="2016-09" db="EMBL/GenBank/DDBJ databases">
        <authorList>
            <person name="Hebert L."/>
            <person name="Moumen B."/>
        </authorList>
    </citation>
    <scope>NUCLEOTIDE SEQUENCE [LARGE SCALE GENOMIC DNA]</scope>
    <source>
        <strain evidence="7">OVI</strain>
    </source>
</reference>
<dbReference type="EMBL" id="CZPT02001112">
    <property type="protein sequence ID" value="SCU68948.1"/>
    <property type="molecule type" value="Genomic_DNA"/>
</dbReference>
<dbReference type="Proteomes" id="UP000195570">
    <property type="component" value="Unassembled WGS sequence"/>
</dbReference>
<dbReference type="PROSITE" id="PS50011">
    <property type="entry name" value="PROTEIN_KINASE_DOM"/>
    <property type="match status" value="1"/>
</dbReference>
<feature type="region of interest" description="Disordered" evidence="5">
    <location>
        <begin position="646"/>
        <end position="674"/>
    </location>
</feature>
<evidence type="ECO:0000256" key="1">
    <source>
        <dbReference type="ARBA" id="ARBA00022527"/>
    </source>
</evidence>
<dbReference type="InterPro" id="IPR001245">
    <property type="entry name" value="Ser-Thr/Tyr_kinase_cat_dom"/>
</dbReference>
<proteinExistence type="predicted"/>
<dbReference type="SUPFAM" id="SSF56112">
    <property type="entry name" value="Protein kinase-like (PK-like)"/>
    <property type="match status" value="1"/>
</dbReference>
<evidence type="ECO:0000259" key="6">
    <source>
        <dbReference type="PROSITE" id="PS50011"/>
    </source>
</evidence>
<dbReference type="InterPro" id="IPR000719">
    <property type="entry name" value="Prot_kinase_dom"/>
</dbReference>
<sequence length="885" mass="95999">MSEDSAAGGCTLRQTGPFLLKFVYATGTRLAAQNSLLPVAVGSAVVCTAFFTYICSSSPRWKGAPGLFGHANRNAPRRVKLGATQINVATGESTTTSTLWDIDSTDEGTRCAGGSGVVTATSSAVLLPRGTTPLCVEVSPSSSLFSSAHIPILYMHAPICRGGRRNGMVRHNKRKNASQGLMAHAIAQGMNLLSDVLWPRAVAIMSLVVDAVPRFVRCEIPNLNFLRNRWTFSFPSSQLLLLRSRLISSEADGMHTRCGTQQRPVAQADVKVMDETSDTHCELVVRVGDNSAAGITGALHADAVAQHLLRSSYSTNQYTTVPPLNPPSLSCGHASVAKQTDDVEAKAGTAHPPSGPWIQGATVRHGEMRIGRFLGRGRWGKVFQCCNPETGEVLAVKQLIFDDNDPKVRQRVGELRLELDVLRLANRCRVPWIVGFRGVERRGSSVLLFMEYCARGSLLDYLTQHVAAARRLTSRCGAEIVSERGGSPLPHRRDDLYCQSSCVEKGAGGTSNHRPVEGSLREETDGGILPPLPQVSPYSSDCRQRANAERPWSNPLALPIREIQRFMRQTVEALHFLHSNGYAHLDVKTANILVTADGDVRLADFGCCGRLRQGPTSLHTCVGHSHAVWPSGLLDGTPHAAAFSGSIAPSDPTRHNLSTPPVASMSESGDATAGAAGIHGSGSCNCVSGGDSVMYPTLVDDELTAEPRGTALYVAPEVIRLDKSRIGAPSDVWAAGCVAMELATGEVPWQHMAEEQLCVMFRVASTKEDLPLPPRIVEAVRDARWWLACYSNDAEANGRDVHDHHSAAKLLAHEGEEERRYDAATVLRCDRSENAANHFKCDIESLLNMQLLVSLEDFLHSCLHIRPEERPNCEEMLRHPFLVTR</sequence>
<comment type="caution">
    <text evidence="7">The sequence shown here is derived from an EMBL/GenBank/DDBJ whole genome shotgun (WGS) entry which is preliminary data.</text>
</comment>
<feature type="binding site" evidence="4">
    <location>
        <position position="397"/>
    </location>
    <ligand>
        <name>ATP</name>
        <dbReference type="ChEBI" id="CHEBI:30616"/>
    </ligand>
</feature>
<feature type="region of interest" description="Disordered" evidence="5">
    <location>
        <begin position="507"/>
        <end position="530"/>
    </location>
</feature>
<dbReference type="Pfam" id="PF07714">
    <property type="entry name" value="PK_Tyr_Ser-Thr"/>
    <property type="match status" value="1"/>
</dbReference>
<dbReference type="PANTHER" id="PTHR24361">
    <property type="entry name" value="MITOGEN-ACTIVATED KINASE KINASE KINASE"/>
    <property type="match status" value="1"/>
</dbReference>
<gene>
    <name evidence="7" type="ORF">TEOVI_000726000</name>
</gene>
<dbReference type="PROSITE" id="PS00108">
    <property type="entry name" value="PROTEIN_KINASE_ST"/>
    <property type="match status" value="1"/>
</dbReference>
<accession>A0A1G4IA47</accession>
<dbReference type="InterPro" id="IPR011009">
    <property type="entry name" value="Kinase-like_dom_sf"/>
</dbReference>
<dbReference type="GO" id="GO:0004674">
    <property type="term" value="F:protein serine/threonine kinase activity"/>
    <property type="evidence" value="ECO:0007669"/>
    <property type="project" value="UniProtKB-KW"/>
</dbReference>
<feature type="compositionally biased region" description="Polar residues" evidence="5">
    <location>
        <begin position="655"/>
        <end position="669"/>
    </location>
</feature>
<keyword evidence="1" id="KW-0723">Serine/threonine-protein kinase</keyword>
<keyword evidence="8" id="KW-1185">Reference proteome</keyword>
<dbReference type="GO" id="GO:0005737">
    <property type="term" value="C:cytoplasm"/>
    <property type="evidence" value="ECO:0007669"/>
    <property type="project" value="TreeGrafter"/>
</dbReference>